<keyword evidence="1" id="KW-0472">Membrane</keyword>
<dbReference type="PROSITE" id="PS51257">
    <property type="entry name" value="PROKAR_LIPOPROTEIN"/>
    <property type="match status" value="1"/>
</dbReference>
<evidence type="ECO:0000256" key="1">
    <source>
        <dbReference type="SAM" id="Phobius"/>
    </source>
</evidence>
<keyword evidence="1" id="KW-1133">Transmembrane helix</keyword>
<evidence type="ECO:0000313" key="2">
    <source>
        <dbReference type="EMBL" id="MBB5342064.1"/>
    </source>
</evidence>
<keyword evidence="1" id="KW-0812">Transmembrane</keyword>
<evidence type="ECO:0000313" key="3">
    <source>
        <dbReference type="Proteomes" id="UP000569092"/>
    </source>
</evidence>
<gene>
    <name evidence="2" type="ORF">HDF10_000014</name>
</gene>
<reference evidence="2 3" key="1">
    <citation type="submission" date="2020-08" db="EMBL/GenBank/DDBJ databases">
        <title>Genomic Encyclopedia of Type Strains, Phase IV (KMG-V): Genome sequencing to study the core and pangenomes of soil and plant-associated prokaryotes.</title>
        <authorList>
            <person name="Whitman W."/>
        </authorList>
    </citation>
    <scope>NUCLEOTIDE SEQUENCE [LARGE SCALE GENOMIC DNA]</scope>
    <source>
        <strain evidence="2 3">M8US30</strain>
    </source>
</reference>
<dbReference type="AlphaFoldDB" id="A0A7W8N1K1"/>
<name>A0A7W8N1K1_9BACT</name>
<dbReference type="Proteomes" id="UP000569092">
    <property type="component" value="Unassembled WGS sequence"/>
</dbReference>
<dbReference type="InterPro" id="IPR017853">
    <property type="entry name" value="GH"/>
</dbReference>
<proteinExistence type="predicted"/>
<sequence>MKELRLVIEKEMRHLNRRHRLNVFLNAMVMGCVIFCACSNSAAQGPIPKSTASPHAIAPHFLGVNIENSYSNPVPFWDDPKLQRTIKETGIETVRFPGGDVSNYWDWKNGIVYPLGKASKTQDTGHRTH</sequence>
<organism evidence="2 3">
    <name type="scientific">Tunturiibacter lichenicola</name>
    <dbReference type="NCBI Taxonomy" id="2051959"/>
    <lineage>
        <taxon>Bacteria</taxon>
        <taxon>Pseudomonadati</taxon>
        <taxon>Acidobacteriota</taxon>
        <taxon>Terriglobia</taxon>
        <taxon>Terriglobales</taxon>
        <taxon>Acidobacteriaceae</taxon>
        <taxon>Tunturiibacter</taxon>
    </lineage>
</organism>
<feature type="transmembrane region" description="Helical" evidence="1">
    <location>
        <begin position="21"/>
        <end position="43"/>
    </location>
</feature>
<dbReference type="EMBL" id="JACHDZ010000001">
    <property type="protein sequence ID" value="MBB5342064.1"/>
    <property type="molecule type" value="Genomic_DNA"/>
</dbReference>
<dbReference type="SUPFAM" id="SSF51445">
    <property type="entry name" value="(Trans)glycosidases"/>
    <property type="match status" value="1"/>
</dbReference>
<protein>
    <submittedName>
        <fullName evidence="2">Uncharacterized protein</fullName>
    </submittedName>
</protein>
<dbReference type="Gene3D" id="3.20.20.80">
    <property type="entry name" value="Glycosidases"/>
    <property type="match status" value="1"/>
</dbReference>
<comment type="caution">
    <text evidence="2">The sequence shown here is derived from an EMBL/GenBank/DDBJ whole genome shotgun (WGS) entry which is preliminary data.</text>
</comment>
<accession>A0A7W8N1K1</accession>